<proteinExistence type="predicted"/>
<dbReference type="InterPro" id="IPR009045">
    <property type="entry name" value="Zn_M74/Hedgehog-like"/>
</dbReference>
<organism evidence="1 2">
    <name type="scientific">Campylobacter jejuni</name>
    <dbReference type="NCBI Taxonomy" id="197"/>
    <lineage>
        <taxon>Bacteria</taxon>
        <taxon>Pseudomonadati</taxon>
        <taxon>Campylobacterota</taxon>
        <taxon>Epsilonproteobacteria</taxon>
        <taxon>Campylobacterales</taxon>
        <taxon>Campylobacteraceae</taxon>
        <taxon>Campylobacter</taxon>
    </lineage>
</organism>
<dbReference type="AlphaFoldDB" id="A0A5C4YES9"/>
<name>A0A5C4YES9_CAMJU</name>
<comment type="caution">
    <text evidence="1">The sequence shown here is derived from an EMBL/GenBank/DDBJ whole genome shotgun (WGS) entry which is preliminary data.</text>
</comment>
<dbReference type="SUPFAM" id="SSF55166">
    <property type="entry name" value="Hedgehog/DD-peptidase"/>
    <property type="match status" value="1"/>
</dbReference>
<evidence type="ECO:0000313" key="1">
    <source>
        <dbReference type="EMBL" id="TNO41527.1"/>
    </source>
</evidence>
<dbReference type="EMBL" id="VEVS01000018">
    <property type="protein sequence ID" value="TNO41527.1"/>
    <property type="molecule type" value="Genomic_DNA"/>
</dbReference>
<dbReference type="Proteomes" id="UP000312397">
    <property type="component" value="Unassembled WGS sequence"/>
</dbReference>
<sequence>MKNNPYFKESEFKCKCGKCGKCELPQNVPSDELIDLLCEIREHYNAPIIINSGYRCKEHNAELGGAPKSQHTIGSAADFVVKGVKTEEVHQYVLNTYGERSLGIAIKHNFNNPYAGFVHLDTRGKKARWTYA</sequence>
<dbReference type="InterPro" id="IPR013230">
    <property type="entry name" value="Peptidase_M15A_C"/>
</dbReference>
<accession>A0A5C4YES9</accession>
<dbReference type="Gene3D" id="3.30.1380.10">
    <property type="match status" value="1"/>
</dbReference>
<evidence type="ECO:0000313" key="2">
    <source>
        <dbReference type="Proteomes" id="UP000312397"/>
    </source>
</evidence>
<reference evidence="1 2" key="1">
    <citation type="submission" date="2019-06" db="EMBL/GenBank/DDBJ databases">
        <title>Epidemiology of MDR Campylobacter spp.</title>
        <authorList>
            <person name="Addetia A."/>
            <person name="Greninger A."/>
            <person name="Fang F."/>
        </authorList>
    </citation>
    <scope>NUCLEOTIDE SEQUENCE [LARGE SCALE GENOMIC DNA]</scope>
    <source>
        <strain evidence="1 2">HMC314</strain>
    </source>
</reference>
<dbReference type="RefSeq" id="WP_251831484.1">
    <property type="nucleotide sequence ID" value="NZ_VEVS01000018.1"/>
</dbReference>
<dbReference type="Pfam" id="PF08291">
    <property type="entry name" value="Peptidase_M15_3"/>
    <property type="match status" value="1"/>
</dbReference>
<protein>
    <submittedName>
        <fullName evidence="1">DUF882 domain-containing protein</fullName>
    </submittedName>
</protein>
<gene>
    <name evidence="1" type="ORF">FH034_05940</name>
</gene>